<evidence type="ECO:0000256" key="1">
    <source>
        <dbReference type="ARBA" id="ARBA00004496"/>
    </source>
</evidence>
<comment type="subcellular location">
    <subcellularLocation>
        <location evidence="1">Cytoplasm</location>
    </subcellularLocation>
</comment>
<dbReference type="GO" id="GO:0043590">
    <property type="term" value="C:bacterial nucleoid"/>
    <property type="evidence" value="ECO:0007669"/>
    <property type="project" value="TreeGrafter"/>
</dbReference>
<comment type="caution">
    <text evidence="4">The sequence shown here is derived from an EMBL/GenBank/DDBJ whole genome shotgun (WGS) entry which is preliminary data.</text>
</comment>
<keyword evidence="3" id="KW-0963">Cytoplasm</keyword>
<comment type="similarity">
    <text evidence="2">Belongs to the YejK family.</text>
</comment>
<dbReference type="GO" id="GO:0003727">
    <property type="term" value="F:single-stranded RNA binding"/>
    <property type="evidence" value="ECO:0007669"/>
    <property type="project" value="TreeGrafter"/>
</dbReference>
<evidence type="ECO:0000313" key="5">
    <source>
        <dbReference type="Proteomes" id="UP000238196"/>
    </source>
</evidence>
<dbReference type="Pfam" id="PF04245">
    <property type="entry name" value="NA37"/>
    <property type="match status" value="1"/>
</dbReference>
<evidence type="ECO:0000256" key="3">
    <source>
        <dbReference type="ARBA" id="ARBA00022490"/>
    </source>
</evidence>
<evidence type="ECO:0008006" key="6">
    <source>
        <dbReference type="Google" id="ProtNLM"/>
    </source>
</evidence>
<proteinExistence type="inferred from homology"/>
<organism evidence="4 5">
    <name type="scientific">Proteobacteria bacterium 228</name>
    <dbReference type="NCBI Taxonomy" id="2083153"/>
    <lineage>
        <taxon>Bacteria</taxon>
        <taxon>Pseudomonadati</taxon>
        <taxon>Pseudomonadota</taxon>
    </lineage>
</organism>
<gene>
    <name evidence="4" type="ORF">C4K68_23375</name>
</gene>
<reference evidence="4 5" key="1">
    <citation type="submission" date="2018-02" db="EMBL/GenBank/DDBJ databases">
        <title>novel marine gammaproteobacteria from coastal saline agro ecosystem.</title>
        <authorList>
            <person name="Krishnan R."/>
            <person name="Ramesh Kumar N."/>
        </authorList>
    </citation>
    <scope>NUCLEOTIDE SEQUENCE [LARGE SCALE GENOMIC DNA]</scope>
    <source>
        <strain evidence="4 5">228</strain>
    </source>
</reference>
<evidence type="ECO:0000256" key="2">
    <source>
        <dbReference type="ARBA" id="ARBA00009035"/>
    </source>
</evidence>
<dbReference type="PANTHER" id="PTHR38772">
    <property type="match status" value="1"/>
</dbReference>
<dbReference type="EMBL" id="PRLP01000122">
    <property type="protein sequence ID" value="PPC74925.1"/>
    <property type="molecule type" value="Genomic_DNA"/>
</dbReference>
<name>A0A2S5KJW6_9PROT</name>
<dbReference type="InterPro" id="IPR007358">
    <property type="entry name" value="Nucleoid_associated_NdpA"/>
</dbReference>
<protein>
    <recommendedName>
        <fullName evidence="6">Nucleoid-associated protein YejK</fullName>
    </recommendedName>
</protein>
<dbReference type="GO" id="GO:0005737">
    <property type="term" value="C:cytoplasm"/>
    <property type="evidence" value="ECO:0007669"/>
    <property type="project" value="UniProtKB-SubCell"/>
</dbReference>
<dbReference type="OrthoDB" id="9131762at2"/>
<dbReference type="PANTHER" id="PTHR38772:SF1">
    <property type="entry name" value="NUCLEOID-ASSOCIATED PROTEIN YEJK"/>
    <property type="match status" value="1"/>
</dbReference>
<sequence>MAVRHLTLHAFHKPEEGETQLMPRQDAIASSPSVETLVTELNRQLLAKAGRHYGCFQKDSELYPFSRWLKEHQQGGLEFMKLTYQALSLFKRELDQSDLSVQGYLLFAFYEQPTSEHFLIALLHNADAMAINDELEITPSHYLDLSKVHLAASIDLTAWNEDSQRYICFTQGKSQRRLAEHFGHFVGCLPSVDRSEQTETLLEQVAQFSQQLPAEQQLACREAVYEYCIEQEKLAEPVRLNELAKVIKPEAPDSFTDFAQSQPLPLPEEILPEKSTLKQLVRFHGRSMDLQLSFSASRLGKDIEYKADTDTLIIQGLPESIKAQLRRYALNESAPAGDND</sequence>
<dbReference type="AlphaFoldDB" id="A0A2S5KJW6"/>
<dbReference type="GO" id="GO:0003690">
    <property type="term" value="F:double-stranded DNA binding"/>
    <property type="evidence" value="ECO:0007669"/>
    <property type="project" value="TreeGrafter"/>
</dbReference>
<evidence type="ECO:0000313" key="4">
    <source>
        <dbReference type="EMBL" id="PPC74925.1"/>
    </source>
</evidence>
<dbReference type="Proteomes" id="UP000238196">
    <property type="component" value="Unassembled WGS sequence"/>
</dbReference>
<accession>A0A2S5KJW6</accession>